<gene>
    <name evidence="2" type="ORF">EXIGLDRAFT_781651</name>
</gene>
<organism evidence="2 3">
    <name type="scientific">Exidia glandulosa HHB12029</name>
    <dbReference type="NCBI Taxonomy" id="1314781"/>
    <lineage>
        <taxon>Eukaryota</taxon>
        <taxon>Fungi</taxon>
        <taxon>Dikarya</taxon>
        <taxon>Basidiomycota</taxon>
        <taxon>Agaricomycotina</taxon>
        <taxon>Agaricomycetes</taxon>
        <taxon>Auriculariales</taxon>
        <taxon>Exidiaceae</taxon>
        <taxon>Exidia</taxon>
    </lineage>
</organism>
<sequence>MTSNPSSESSTPELDGRGSPPFYSLNDDLRARFGRTRKEYEEMHAVLATALASNDKTSFELFDRRWDDLLNVMDARDYWEARCVRYHSKYLAEVARSRDYKDLVRLLRSENDLLRGRIKDQKHEIGRLQVRLDERTEREAVMDIERELLDDLESVLAADELREANIREGEVVMSQMSTAMS</sequence>
<evidence type="ECO:0000313" key="2">
    <source>
        <dbReference type="EMBL" id="KZV79932.1"/>
    </source>
</evidence>
<dbReference type="Proteomes" id="UP000077266">
    <property type="component" value="Unassembled WGS sequence"/>
</dbReference>
<reference evidence="2 3" key="1">
    <citation type="journal article" date="2016" name="Mol. Biol. Evol.">
        <title>Comparative Genomics of Early-Diverging Mushroom-Forming Fungi Provides Insights into the Origins of Lignocellulose Decay Capabilities.</title>
        <authorList>
            <person name="Nagy L.G."/>
            <person name="Riley R."/>
            <person name="Tritt A."/>
            <person name="Adam C."/>
            <person name="Daum C."/>
            <person name="Floudas D."/>
            <person name="Sun H."/>
            <person name="Yadav J.S."/>
            <person name="Pangilinan J."/>
            <person name="Larsson K.H."/>
            <person name="Matsuura K."/>
            <person name="Barry K."/>
            <person name="Labutti K."/>
            <person name="Kuo R."/>
            <person name="Ohm R.A."/>
            <person name="Bhattacharya S.S."/>
            <person name="Shirouzu T."/>
            <person name="Yoshinaga Y."/>
            <person name="Martin F.M."/>
            <person name="Grigoriev I.V."/>
            <person name="Hibbett D.S."/>
        </authorList>
    </citation>
    <scope>NUCLEOTIDE SEQUENCE [LARGE SCALE GENOMIC DNA]</scope>
    <source>
        <strain evidence="2 3">HHB12029</strain>
    </source>
</reference>
<proteinExistence type="predicted"/>
<protein>
    <submittedName>
        <fullName evidence="2">Uncharacterized protein</fullName>
    </submittedName>
</protein>
<evidence type="ECO:0000256" key="1">
    <source>
        <dbReference type="SAM" id="MobiDB-lite"/>
    </source>
</evidence>
<accession>A0A165B6H4</accession>
<dbReference type="EMBL" id="KV426543">
    <property type="protein sequence ID" value="KZV79932.1"/>
    <property type="molecule type" value="Genomic_DNA"/>
</dbReference>
<feature type="region of interest" description="Disordered" evidence="1">
    <location>
        <begin position="1"/>
        <end position="22"/>
    </location>
</feature>
<evidence type="ECO:0000313" key="3">
    <source>
        <dbReference type="Proteomes" id="UP000077266"/>
    </source>
</evidence>
<name>A0A165B6H4_EXIGL</name>
<dbReference type="AlphaFoldDB" id="A0A165B6H4"/>
<dbReference type="InParanoid" id="A0A165B6H4"/>
<keyword evidence="3" id="KW-1185">Reference proteome</keyword>
<feature type="compositionally biased region" description="Low complexity" evidence="1">
    <location>
        <begin position="1"/>
        <end position="13"/>
    </location>
</feature>